<keyword evidence="1" id="KW-0812">Transmembrane</keyword>
<keyword evidence="1" id="KW-0472">Membrane</keyword>
<reference evidence="2" key="1">
    <citation type="journal article" date="2008" name="BMC Genomics">
        <title>A conifer genomics resource of 200,000 spruce (Picea spp.) ESTs and 6,464 high-quality, sequence-finished full-length cDNAs for Sitka spruce (Picea sitchensis).</title>
        <authorList>
            <person name="Ralph S.G."/>
            <person name="Chun H.J."/>
            <person name="Kolosova N."/>
            <person name="Cooper D."/>
            <person name="Oddy C."/>
            <person name="Ritland C.E."/>
            <person name="Kirkpatrick R."/>
            <person name="Moore R."/>
            <person name="Barber S."/>
            <person name="Holt R.A."/>
            <person name="Jones S.J."/>
            <person name="Marra M.A."/>
            <person name="Douglas C.J."/>
            <person name="Ritland K."/>
            <person name="Bohlmann J."/>
        </authorList>
    </citation>
    <scope>NUCLEOTIDE SEQUENCE</scope>
    <source>
        <tissue evidence="2">Green portion of the leader tissue</tissue>
    </source>
</reference>
<accession>A9P119</accession>
<evidence type="ECO:0000313" key="2">
    <source>
        <dbReference type="EMBL" id="ABK26580.1"/>
    </source>
</evidence>
<evidence type="ECO:0000256" key="1">
    <source>
        <dbReference type="SAM" id="Phobius"/>
    </source>
</evidence>
<protein>
    <submittedName>
        <fullName evidence="2">Uncharacterized protein</fullName>
    </submittedName>
</protein>
<sequence length="33" mass="4144">MINFKSFIEKRMIDFRKFLTMLTLCMLFRLLWG</sequence>
<proteinExistence type="evidence at transcript level"/>
<dbReference type="EMBL" id="EF087334">
    <property type="protein sequence ID" value="ABK26580.1"/>
    <property type="molecule type" value="mRNA"/>
</dbReference>
<name>A9P119_PICSI</name>
<feature type="transmembrane region" description="Helical" evidence="1">
    <location>
        <begin position="15"/>
        <end position="32"/>
    </location>
</feature>
<dbReference type="AlphaFoldDB" id="A9P119"/>
<organism evidence="2">
    <name type="scientific">Picea sitchensis</name>
    <name type="common">Sitka spruce</name>
    <name type="synonym">Pinus sitchensis</name>
    <dbReference type="NCBI Taxonomy" id="3332"/>
    <lineage>
        <taxon>Eukaryota</taxon>
        <taxon>Viridiplantae</taxon>
        <taxon>Streptophyta</taxon>
        <taxon>Embryophyta</taxon>
        <taxon>Tracheophyta</taxon>
        <taxon>Spermatophyta</taxon>
        <taxon>Pinopsida</taxon>
        <taxon>Pinidae</taxon>
        <taxon>Conifers I</taxon>
        <taxon>Pinales</taxon>
        <taxon>Pinaceae</taxon>
        <taxon>Picea</taxon>
    </lineage>
</organism>
<keyword evidence="1" id="KW-1133">Transmembrane helix</keyword>